<dbReference type="AlphaFoldDB" id="A0AAU9WI37"/>
<name>A0AAU9WI37_9CNID</name>
<dbReference type="Proteomes" id="UP001159428">
    <property type="component" value="Unassembled WGS sequence"/>
</dbReference>
<organism evidence="2 3">
    <name type="scientific">Pocillopora meandrina</name>
    <dbReference type="NCBI Taxonomy" id="46732"/>
    <lineage>
        <taxon>Eukaryota</taxon>
        <taxon>Metazoa</taxon>
        <taxon>Cnidaria</taxon>
        <taxon>Anthozoa</taxon>
        <taxon>Hexacorallia</taxon>
        <taxon>Scleractinia</taxon>
        <taxon>Astrocoeniina</taxon>
        <taxon>Pocilloporidae</taxon>
        <taxon>Pocillopora</taxon>
    </lineage>
</organism>
<keyword evidence="3" id="KW-1185">Reference proteome</keyword>
<comment type="caution">
    <text evidence="2">The sequence shown here is derived from an EMBL/GenBank/DDBJ whole genome shotgun (WGS) entry which is preliminary data.</text>
</comment>
<proteinExistence type="predicted"/>
<reference evidence="2 3" key="1">
    <citation type="submission" date="2022-05" db="EMBL/GenBank/DDBJ databases">
        <authorList>
            <consortium name="Genoscope - CEA"/>
            <person name="William W."/>
        </authorList>
    </citation>
    <scope>NUCLEOTIDE SEQUENCE [LARGE SCALE GENOMIC DNA]</scope>
</reference>
<feature type="transmembrane region" description="Helical" evidence="1">
    <location>
        <begin position="48"/>
        <end position="71"/>
    </location>
</feature>
<keyword evidence="1" id="KW-0472">Membrane</keyword>
<accession>A0AAU9WI37</accession>
<gene>
    <name evidence="2" type="ORF">PMEA_00005839</name>
</gene>
<evidence type="ECO:0000313" key="3">
    <source>
        <dbReference type="Proteomes" id="UP001159428"/>
    </source>
</evidence>
<evidence type="ECO:0008006" key="4">
    <source>
        <dbReference type="Google" id="ProtNLM"/>
    </source>
</evidence>
<feature type="transmembrane region" description="Helical" evidence="1">
    <location>
        <begin position="105"/>
        <end position="126"/>
    </location>
</feature>
<protein>
    <recommendedName>
        <fullName evidence="4">Transmembrane protein</fullName>
    </recommendedName>
</protein>
<sequence>MFYLRFFSRFWHPENFSVNHGCCSGNRFQIERIAQPRIMETFERDRNCFVASFTDVYVAAVLHHVVLFLLLQHNSWNFLCFYANSKGHAFKSNFHLTYRSNITDAGFLIFFLAFVAYLGFVTVLVAHRHPVMLVLCQLLIDRQKDHQLLQERFSREPRQPRMFEKAVNSGSWP</sequence>
<evidence type="ECO:0000313" key="2">
    <source>
        <dbReference type="EMBL" id="CAH3115060.1"/>
    </source>
</evidence>
<keyword evidence="1" id="KW-1133">Transmembrane helix</keyword>
<evidence type="ECO:0000256" key="1">
    <source>
        <dbReference type="SAM" id="Phobius"/>
    </source>
</evidence>
<keyword evidence="1" id="KW-0812">Transmembrane</keyword>
<dbReference type="EMBL" id="CALNXJ010000014">
    <property type="protein sequence ID" value="CAH3115060.1"/>
    <property type="molecule type" value="Genomic_DNA"/>
</dbReference>